<dbReference type="Proteomes" id="UP000003639">
    <property type="component" value="Unassembled WGS sequence"/>
</dbReference>
<evidence type="ECO:0000313" key="1">
    <source>
        <dbReference type="EMBL" id="EDM99778.1"/>
    </source>
</evidence>
<protein>
    <submittedName>
        <fullName evidence="1">Uncharacterized protein</fullName>
    </submittedName>
</protein>
<organism evidence="1 2">
    <name type="scientific">Pseudoflavonifractor capillosus ATCC 29799</name>
    <dbReference type="NCBI Taxonomy" id="411467"/>
    <lineage>
        <taxon>Bacteria</taxon>
        <taxon>Bacillati</taxon>
        <taxon>Bacillota</taxon>
        <taxon>Clostridia</taxon>
        <taxon>Eubacteriales</taxon>
        <taxon>Oscillospiraceae</taxon>
        <taxon>Pseudoflavonifractor</taxon>
    </lineage>
</organism>
<reference evidence="1 2" key="1">
    <citation type="submission" date="2007-04" db="EMBL/GenBank/DDBJ databases">
        <authorList>
            <person name="Fulton L."/>
            <person name="Clifton S."/>
            <person name="Fulton B."/>
            <person name="Xu J."/>
            <person name="Minx P."/>
            <person name="Pepin K.H."/>
            <person name="Johnson M."/>
            <person name="Thiruvilangam P."/>
            <person name="Bhonagiri V."/>
            <person name="Nash W.E."/>
            <person name="Mardis E.R."/>
            <person name="Wilson R.K."/>
        </authorList>
    </citation>
    <scope>NUCLEOTIDE SEQUENCE [LARGE SCALE GENOMIC DNA]</scope>
    <source>
        <strain evidence="1 2">ATCC 29799</strain>
    </source>
</reference>
<comment type="caution">
    <text evidence="1">The sequence shown here is derived from an EMBL/GenBank/DDBJ whole genome shotgun (WGS) entry which is preliminary data.</text>
</comment>
<dbReference type="AlphaFoldDB" id="A6NWC1"/>
<name>A6NWC1_9FIRM</name>
<gene>
    <name evidence="1" type="ORF">BACCAP_02514</name>
</gene>
<accession>A6NWC1</accession>
<evidence type="ECO:0000313" key="2">
    <source>
        <dbReference type="Proteomes" id="UP000003639"/>
    </source>
</evidence>
<proteinExistence type="predicted"/>
<reference evidence="1 2" key="2">
    <citation type="submission" date="2007-06" db="EMBL/GenBank/DDBJ databases">
        <title>Draft genome sequence of Pseudoflavonifractor capillosus ATCC 29799.</title>
        <authorList>
            <person name="Sudarsanam P."/>
            <person name="Ley R."/>
            <person name="Guruge J."/>
            <person name="Turnbaugh P.J."/>
            <person name="Mahowald M."/>
            <person name="Liep D."/>
            <person name="Gordon J."/>
        </authorList>
    </citation>
    <scope>NUCLEOTIDE SEQUENCE [LARGE SCALE GENOMIC DNA]</scope>
    <source>
        <strain evidence="1 2">ATCC 29799</strain>
    </source>
</reference>
<dbReference type="EMBL" id="AAXG02000015">
    <property type="protein sequence ID" value="EDM99778.1"/>
    <property type="molecule type" value="Genomic_DNA"/>
</dbReference>
<sequence length="37" mass="4337">MNCFRKDHTADCKVCCVVFLRVPCERCSLKIVDLNNY</sequence>
<dbReference type="STRING" id="411467.BACCAP_02514"/>
<keyword evidence="2" id="KW-1185">Reference proteome</keyword>